<organism evidence="2 4">
    <name type="scientific">Francisella adeliensis</name>
    <dbReference type="NCBI Taxonomy" id="2007306"/>
    <lineage>
        <taxon>Bacteria</taxon>
        <taxon>Pseudomonadati</taxon>
        <taxon>Pseudomonadota</taxon>
        <taxon>Gammaproteobacteria</taxon>
        <taxon>Thiotrichales</taxon>
        <taxon>Francisellaceae</taxon>
        <taxon>Francisella</taxon>
    </lineage>
</organism>
<protein>
    <submittedName>
        <fullName evidence="3">Cytochrome bd oxidase small subunit, CydX/CbdX family</fullName>
    </submittedName>
    <submittedName>
        <fullName evidence="2">YbgT family membrane protein</fullName>
    </submittedName>
</protein>
<dbReference type="Proteomes" id="UP000251120">
    <property type="component" value="Chromosome"/>
</dbReference>
<keyword evidence="5" id="KW-1185">Reference proteome</keyword>
<reference evidence="2 4" key="1">
    <citation type="submission" date="2017-06" db="EMBL/GenBank/DDBJ databases">
        <title>Complete genome of Francisella adeliensis.</title>
        <authorList>
            <person name="Vallesi A."/>
            <person name="Sjodin A."/>
        </authorList>
    </citation>
    <scope>NUCLEOTIDE SEQUENCE [LARGE SCALE GENOMIC DNA]</scope>
    <source>
        <strain evidence="2 4">FDC440</strain>
    </source>
</reference>
<feature type="transmembrane region" description="Helical" evidence="1">
    <location>
        <begin position="6"/>
        <end position="24"/>
    </location>
</feature>
<proteinExistence type="predicted"/>
<dbReference type="KEGG" id="fad:CDH04_08835"/>
<evidence type="ECO:0000313" key="3">
    <source>
        <dbReference type="EMBL" id="QIW12741.1"/>
    </source>
</evidence>
<dbReference type="Proteomes" id="UP000681131">
    <property type="component" value="Chromosome"/>
</dbReference>
<keyword evidence="1" id="KW-0812">Transmembrane</keyword>
<reference evidence="3 5" key="2">
    <citation type="submission" date="2019-08" db="EMBL/GenBank/DDBJ databases">
        <title>Complete genome sequences of Francisella adeliensis (FSC1325 and FSC1326).</title>
        <authorList>
            <person name="Ohrman C."/>
            <person name="Uneklint I."/>
            <person name="Vallesi A."/>
            <person name="Karlsson L."/>
            <person name="Sjodin A."/>
        </authorList>
    </citation>
    <scope>NUCLEOTIDE SEQUENCE [LARGE SCALE GENOMIC DNA]</scope>
    <source>
        <strain evidence="3 5">FSC1325</strain>
    </source>
</reference>
<keyword evidence="1" id="KW-0472">Membrane</keyword>
<dbReference type="EMBL" id="CP043424">
    <property type="protein sequence ID" value="QIW12741.1"/>
    <property type="molecule type" value="Genomic_DNA"/>
</dbReference>
<accession>A0A2Z4Y1B9</accession>
<dbReference type="InterPro" id="IPR012994">
    <property type="entry name" value="YbgT_YccB"/>
</dbReference>
<dbReference type="Pfam" id="PF08173">
    <property type="entry name" value="YbgT_YccB"/>
    <property type="match status" value="1"/>
</dbReference>
<sequence>MYYLYWFLSAFSAVAVGCFVASRIDKKEN</sequence>
<dbReference type="AlphaFoldDB" id="A0A2Z4Y1B9"/>
<dbReference type="RefSeq" id="WP_112870670.1">
    <property type="nucleotide sequence ID" value="NZ_CP021781.1"/>
</dbReference>
<dbReference type="EMBL" id="CP021781">
    <property type="protein sequence ID" value="AXA34493.1"/>
    <property type="molecule type" value="Genomic_DNA"/>
</dbReference>
<evidence type="ECO:0000256" key="1">
    <source>
        <dbReference type="SAM" id="Phobius"/>
    </source>
</evidence>
<evidence type="ECO:0000313" key="2">
    <source>
        <dbReference type="EMBL" id="AXA34493.1"/>
    </source>
</evidence>
<evidence type="ECO:0000313" key="4">
    <source>
        <dbReference type="Proteomes" id="UP000251120"/>
    </source>
</evidence>
<name>A0A2Z4Y1B9_9GAMM</name>
<evidence type="ECO:0000313" key="5">
    <source>
        <dbReference type="Proteomes" id="UP000681131"/>
    </source>
</evidence>
<gene>
    <name evidence="2" type="ORF">CDH04_08835</name>
    <name evidence="3" type="ORF">FZC43_08840</name>
</gene>
<keyword evidence="1" id="KW-1133">Transmembrane helix</keyword>